<dbReference type="EMBL" id="WNYA01000002">
    <property type="protein sequence ID" value="KAG8584933.1"/>
    <property type="molecule type" value="Genomic_DNA"/>
</dbReference>
<keyword evidence="3" id="KW-1185">Reference proteome</keyword>
<keyword evidence="1" id="KW-1133">Transmembrane helix</keyword>
<comment type="caution">
    <text evidence="2">The sequence shown here is derived from an EMBL/GenBank/DDBJ whole genome shotgun (WGS) entry which is preliminary data.</text>
</comment>
<proteinExistence type="predicted"/>
<protein>
    <recommendedName>
        <fullName evidence="4">Secreted protein</fullName>
    </recommendedName>
</protein>
<name>A0AAV7CL06_ENGPU</name>
<organism evidence="2 3">
    <name type="scientific">Engystomops pustulosus</name>
    <name type="common">Tungara frog</name>
    <name type="synonym">Physalaemus pustulosus</name>
    <dbReference type="NCBI Taxonomy" id="76066"/>
    <lineage>
        <taxon>Eukaryota</taxon>
        <taxon>Metazoa</taxon>
        <taxon>Chordata</taxon>
        <taxon>Craniata</taxon>
        <taxon>Vertebrata</taxon>
        <taxon>Euteleostomi</taxon>
        <taxon>Amphibia</taxon>
        <taxon>Batrachia</taxon>
        <taxon>Anura</taxon>
        <taxon>Neobatrachia</taxon>
        <taxon>Hyloidea</taxon>
        <taxon>Leptodactylidae</taxon>
        <taxon>Leiuperinae</taxon>
        <taxon>Engystomops</taxon>
    </lineage>
</organism>
<evidence type="ECO:0008006" key="4">
    <source>
        <dbReference type="Google" id="ProtNLM"/>
    </source>
</evidence>
<feature type="transmembrane region" description="Helical" evidence="1">
    <location>
        <begin position="43"/>
        <end position="71"/>
    </location>
</feature>
<gene>
    <name evidence="2" type="ORF">GDO81_004829</name>
</gene>
<dbReference type="Proteomes" id="UP000824782">
    <property type="component" value="Unassembled WGS sequence"/>
</dbReference>
<evidence type="ECO:0000256" key="1">
    <source>
        <dbReference type="SAM" id="Phobius"/>
    </source>
</evidence>
<keyword evidence="1" id="KW-0472">Membrane</keyword>
<reference evidence="2" key="1">
    <citation type="thesis" date="2020" institute="ProQuest LLC" country="789 East Eisenhower Parkway, Ann Arbor, MI, USA">
        <title>Comparative Genomics and Chromosome Evolution.</title>
        <authorList>
            <person name="Mudd A.B."/>
        </authorList>
    </citation>
    <scope>NUCLEOTIDE SEQUENCE</scope>
    <source>
        <strain evidence="2">237g6f4</strain>
        <tissue evidence="2">Blood</tissue>
    </source>
</reference>
<evidence type="ECO:0000313" key="3">
    <source>
        <dbReference type="Proteomes" id="UP000824782"/>
    </source>
</evidence>
<evidence type="ECO:0000313" key="2">
    <source>
        <dbReference type="EMBL" id="KAG8584933.1"/>
    </source>
</evidence>
<keyword evidence="1" id="KW-0812">Transmembrane</keyword>
<dbReference type="AlphaFoldDB" id="A0AAV7CL06"/>
<sequence>MWAARGMCRTHESPCFLVLCIIIWMQISRECSCLCHLRLLSRIHSAVIFFFNFDCFIIGHFIGCFVVAVTLRLHPRNLSS</sequence>
<accession>A0AAV7CL06</accession>